<protein>
    <submittedName>
        <fullName evidence="2">LysM domain-containing protein</fullName>
    </submittedName>
</protein>
<dbReference type="Gene3D" id="2.70.70.10">
    <property type="entry name" value="Glucose Permease (Domain IIA)"/>
    <property type="match status" value="1"/>
</dbReference>
<dbReference type="CDD" id="cd12797">
    <property type="entry name" value="M23_peptidase"/>
    <property type="match status" value="1"/>
</dbReference>
<dbReference type="InterPro" id="IPR016047">
    <property type="entry name" value="M23ase_b-sheet_dom"/>
</dbReference>
<dbReference type="PROSITE" id="PS51782">
    <property type="entry name" value="LYSM"/>
    <property type="match status" value="1"/>
</dbReference>
<dbReference type="EMBL" id="FWYF01000001">
    <property type="protein sequence ID" value="SMD32529.1"/>
    <property type="molecule type" value="Genomic_DNA"/>
</dbReference>
<dbReference type="Pfam" id="PF01476">
    <property type="entry name" value="LysM"/>
    <property type="match status" value="1"/>
</dbReference>
<keyword evidence="3" id="KW-1185">Reference proteome</keyword>
<gene>
    <name evidence="2" type="ORF">SAMN04488029_0876</name>
</gene>
<dbReference type="SUPFAM" id="SSF51261">
    <property type="entry name" value="Duplicated hybrid motif"/>
    <property type="match status" value="1"/>
</dbReference>
<dbReference type="STRING" id="692418.SAMN04488029_0876"/>
<evidence type="ECO:0000313" key="2">
    <source>
        <dbReference type="EMBL" id="SMD32529.1"/>
    </source>
</evidence>
<dbReference type="PANTHER" id="PTHR21666">
    <property type="entry name" value="PEPTIDASE-RELATED"/>
    <property type="match status" value="1"/>
</dbReference>
<sequence length="330" mass="38175">MSLCTVSESFSQKKLKDFFKFKNKEIVPITPEDTIIDIDEGIFVIEDAYWDSLAMEEEISLQRELSMLHEDTAEVVLAYNVPIQVTEQLMIDSVWVTLREYYSTWSTTKVNPYEIDGEQFSDTLALSLTFDNPSLDWCLPIPKTEVTSPFGLRRWRWHYGDDIRLKTGDSVRVAFDGIVRVAQYDRYGYGHYILVRHYNGLETLYGHLSKRFLKPGDVVKAGDVIGLGGSTGRSSGPHLHFETRYQGNAFDPKEIFNFDMDTIRTTTMIVTPYTFSYLKEARKIRYHRVRSGDTLSHISYRYGVSINKICRLNGIRRSTILRVGQRLRIT</sequence>
<dbReference type="Pfam" id="PF01551">
    <property type="entry name" value="Peptidase_M23"/>
    <property type="match status" value="1"/>
</dbReference>
<dbReference type="InterPro" id="IPR011055">
    <property type="entry name" value="Dup_hybrid_motif"/>
</dbReference>
<dbReference type="OrthoDB" id="9805070at2"/>
<dbReference type="SMART" id="SM00257">
    <property type="entry name" value="LysM"/>
    <property type="match status" value="1"/>
</dbReference>
<dbReference type="InterPro" id="IPR050570">
    <property type="entry name" value="Cell_wall_metabolism_enzyme"/>
</dbReference>
<evidence type="ECO:0000259" key="1">
    <source>
        <dbReference type="PROSITE" id="PS51782"/>
    </source>
</evidence>
<dbReference type="InterPro" id="IPR018392">
    <property type="entry name" value="LysM"/>
</dbReference>
<dbReference type="SUPFAM" id="SSF54106">
    <property type="entry name" value="LysM domain"/>
    <property type="match status" value="1"/>
</dbReference>
<feature type="domain" description="LysM" evidence="1">
    <location>
        <begin position="285"/>
        <end position="329"/>
    </location>
</feature>
<dbReference type="Proteomes" id="UP000192472">
    <property type="component" value="Unassembled WGS sequence"/>
</dbReference>
<reference evidence="2 3" key="1">
    <citation type="submission" date="2017-04" db="EMBL/GenBank/DDBJ databases">
        <authorList>
            <person name="Afonso C.L."/>
            <person name="Miller P.J."/>
            <person name="Scott M.A."/>
            <person name="Spackman E."/>
            <person name="Goraichik I."/>
            <person name="Dimitrov K.M."/>
            <person name="Suarez D.L."/>
            <person name="Swayne D.E."/>
        </authorList>
    </citation>
    <scope>NUCLEOTIDE SEQUENCE [LARGE SCALE GENOMIC DNA]</scope>
    <source>
        <strain evidence="2 3">DSM 26133</strain>
    </source>
</reference>
<dbReference type="AlphaFoldDB" id="A0A1W2G773"/>
<proteinExistence type="predicted"/>
<name>A0A1W2G773_REIFA</name>
<dbReference type="PANTHER" id="PTHR21666:SF270">
    <property type="entry name" value="MUREIN HYDROLASE ACTIVATOR ENVC"/>
    <property type="match status" value="1"/>
</dbReference>
<organism evidence="2 3">
    <name type="scientific">Reichenbachiella faecimaris</name>
    <dbReference type="NCBI Taxonomy" id="692418"/>
    <lineage>
        <taxon>Bacteria</taxon>
        <taxon>Pseudomonadati</taxon>
        <taxon>Bacteroidota</taxon>
        <taxon>Cytophagia</taxon>
        <taxon>Cytophagales</taxon>
        <taxon>Reichenbachiellaceae</taxon>
        <taxon>Reichenbachiella</taxon>
    </lineage>
</organism>
<dbReference type="CDD" id="cd00118">
    <property type="entry name" value="LysM"/>
    <property type="match status" value="1"/>
</dbReference>
<evidence type="ECO:0000313" key="3">
    <source>
        <dbReference type="Proteomes" id="UP000192472"/>
    </source>
</evidence>
<dbReference type="InterPro" id="IPR036779">
    <property type="entry name" value="LysM_dom_sf"/>
</dbReference>
<accession>A0A1W2G773</accession>
<dbReference type="Gene3D" id="3.10.350.10">
    <property type="entry name" value="LysM domain"/>
    <property type="match status" value="1"/>
</dbReference>
<dbReference type="GO" id="GO:0004222">
    <property type="term" value="F:metalloendopeptidase activity"/>
    <property type="evidence" value="ECO:0007669"/>
    <property type="project" value="TreeGrafter"/>
</dbReference>